<keyword evidence="4" id="KW-1185">Reference proteome</keyword>
<dbReference type="Pfam" id="PF00293">
    <property type="entry name" value="NUDIX"/>
    <property type="match status" value="1"/>
</dbReference>
<dbReference type="GO" id="GO:0016787">
    <property type="term" value="F:hydrolase activity"/>
    <property type="evidence" value="ECO:0007669"/>
    <property type="project" value="UniProtKB-KW"/>
</dbReference>
<dbReference type="InterPro" id="IPR015797">
    <property type="entry name" value="NUDIX_hydrolase-like_dom_sf"/>
</dbReference>
<name>A0ABR2UJV9_9PEZI</name>
<evidence type="ECO:0000313" key="3">
    <source>
        <dbReference type="EMBL" id="KAK9414826.1"/>
    </source>
</evidence>
<proteinExistence type="predicted"/>
<dbReference type="Gene3D" id="3.90.79.10">
    <property type="entry name" value="Nucleoside Triphosphate Pyrophosphohydrolase"/>
    <property type="match status" value="1"/>
</dbReference>
<gene>
    <name evidence="3" type="ORF">SUNI508_10769</name>
</gene>
<dbReference type="PANTHER" id="PTHR11839">
    <property type="entry name" value="UDP/ADP-SUGAR PYROPHOSPHATASE"/>
    <property type="match status" value="1"/>
</dbReference>
<organism evidence="3 4">
    <name type="scientific">Seiridium unicorne</name>
    <dbReference type="NCBI Taxonomy" id="138068"/>
    <lineage>
        <taxon>Eukaryota</taxon>
        <taxon>Fungi</taxon>
        <taxon>Dikarya</taxon>
        <taxon>Ascomycota</taxon>
        <taxon>Pezizomycotina</taxon>
        <taxon>Sordariomycetes</taxon>
        <taxon>Xylariomycetidae</taxon>
        <taxon>Amphisphaeriales</taxon>
        <taxon>Sporocadaceae</taxon>
        <taxon>Seiridium</taxon>
    </lineage>
</organism>
<dbReference type="Proteomes" id="UP001408356">
    <property type="component" value="Unassembled WGS sequence"/>
</dbReference>
<dbReference type="InterPro" id="IPR000086">
    <property type="entry name" value="NUDIX_hydrolase_dom"/>
</dbReference>
<evidence type="ECO:0000313" key="4">
    <source>
        <dbReference type="Proteomes" id="UP001408356"/>
    </source>
</evidence>
<keyword evidence="1 3" id="KW-0378">Hydrolase</keyword>
<dbReference type="SUPFAM" id="SSF55811">
    <property type="entry name" value="Nudix"/>
    <property type="match status" value="1"/>
</dbReference>
<reference evidence="3 4" key="1">
    <citation type="journal article" date="2024" name="J. Plant Pathol.">
        <title>Sequence and assembly of the genome of Seiridium unicorne, isolate CBS 538.82, causal agent of cypress canker disease.</title>
        <authorList>
            <person name="Scali E."/>
            <person name="Rocca G.D."/>
            <person name="Danti R."/>
            <person name="Garbelotto M."/>
            <person name="Barberini S."/>
            <person name="Baroncelli R."/>
            <person name="Emiliani G."/>
        </authorList>
    </citation>
    <scope>NUCLEOTIDE SEQUENCE [LARGE SCALE GENOMIC DNA]</scope>
    <source>
        <strain evidence="3 4">BM-138-508</strain>
    </source>
</reference>
<protein>
    <submittedName>
        <fullName evidence="3">Nudix hydrolase domain-containing protein</fullName>
    </submittedName>
</protein>
<evidence type="ECO:0000256" key="1">
    <source>
        <dbReference type="ARBA" id="ARBA00022801"/>
    </source>
</evidence>
<feature type="domain" description="Nudix hydrolase" evidence="2">
    <location>
        <begin position="64"/>
        <end position="228"/>
    </location>
</feature>
<accession>A0ABR2UJV9</accession>
<evidence type="ECO:0000259" key="2">
    <source>
        <dbReference type="PROSITE" id="PS51462"/>
    </source>
</evidence>
<sequence length="228" mass="25151">MSTCMTASPTPVLELPESASPHIISREVIASGQYQALVKITYIDPRDEEKLERERDSVFLVKHPTGEPAGTLMPNIYQDPQGRSCVILVQQFRPQYERDTLEFPGGMISRSKNEGAEEAAVREMEEETSKTGTVLLKSPRLTSEPVPLAATIVGVVLQAKDKTGPDGGGQRLDKGEYIMERVTPLLDLETRLSMYEDEGVLIDPRVWTFALGIRYGLGLTLTGTRNAS</sequence>
<comment type="caution">
    <text evidence="3">The sequence shown here is derived from an EMBL/GenBank/DDBJ whole genome shotgun (WGS) entry which is preliminary data.</text>
</comment>
<dbReference type="PANTHER" id="PTHR11839:SF26">
    <property type="entry name" value="ADP-RIBOSE DIPHOSPHATASE"/>
    <property type="match status" value="1"/>
</dbReference>
<dbReference type="EMBL" id="JARVKF010000421">
    <property type="protein sequence ID" value="KAK9414826.1"/>
    <property type="molecule type" value="Genomic_DNA"/>
</dbReference>
<dbReference type="PROSITE" id="PS51462">
    <property type="entry name" value="NUDIX"/>
    <property type="match status" value="1"/>
</dbReference>